<evidence type="ECO:0000313" key="2">
    <source>
        <dbReference type="EMBL" id="TGD59672.1"/>
    </source>
</evidence>
<comment type="caution">
    <text evidence="2">The sequence shown here is derived from an EMBL/GenBank/DDBJ whole genome shotgun (WGS) entry which is preliminary data.</text>
</comment>
<proteinExistence type="predicted"/>
<feature type="domain" description="VOC" evidence="1">
    <location>
        <begin position="7"/>
        <end position="117"/>
    </location>
</feature>
<dbReference type="AlphaFoldDB" id="A0A4Z0LCP2"/>
<dbReference type="PROSITE" id="PS51819">
    <property type="entry name" value="VOC"/>
    <property type="match status" value="1"/>
</dbReference>
<dbReference type="InterPro" id="IPR037523">
    <property type="entry name" value="VOC_core"/>
</dbReference>
<gene>
    <name evidence="2" type="ORF">E4635_01695</name>
</gene>
<sequence>MKTSILGLRTTIYKVSDINKAKDWYAKAFQALPYFDKPFYVGFSIGGYELGLQPEEQSGPKTDAVVSYWGSNDIESDYNHFLSLGAKTHEAPQNVGGEIVVATVTDPWGNVIGLIYNPEFKLP</sequence>
<evidence type="ECO:0000313" key="3">
    <source>
        <dbReference type="Proteomes" id="UP000297407"/>
    </source>
</evidence>
<accession>A0A4Z0LCP2</accession>
<dbReference type="SUPFAM" id="SSF54593">
    <property type="entry name" value="Glyoxalase/Bleomycin resistance protein/Dihydroxybiphenyl dioxygenase"/>
    <property type="match status" value="1"/>
</dbReference>
<dbReference type="Proteomes" id="UP000297407">
    <property type="component" value="Unassembled WGS sequence"/>
</dbReference>
<name>A0A4Z0LCP2_9FLAO</name>
<dbReference type="EMBL" id="SRLH01000001">
    <property type="protein sequence ID" value="TGD59672.1"/>
    <property type="molecule type" value="Genomic_DNA"/>
</dbReference>
<dbReference type="RefSeq" id="WP_135524879.1">
    <property type="nucleotide sequence ID" value="NZ_SRLH01000001.1"/>
</dbReference>
<dbReference type="InterPro" id="IPR004360">
    <property type="entry name" value="Glyas_Fos-R_dOase_dom"/>
</dbReference>
<organism evidence="2 3">
    <name type="scientific">Flavobacterium humi</name>
    <dbReference type="NCBI Taxonomy" id="2562683"/>
    <lineage>
        <taxon>Bacteria</taxon>
        <taxon>Pseudomonadati</taxon>
        <taxon>Bacteroidota</taxon>
        <taxon>Flavobacteriia</taxon>
        <taxon>Flavobacteriales</taxon>
        <taxon>Flavobacteriaceae</taxon>
        <taxon>Flavobacterium</taxon>
    </lineage>
</organism>
<dbReference type="InterPro" id="IPR029068">
    <property type="entry name" value="Glyas_Bleomycin-R_OHBP_Dase"/>
</dbReference>
<reference evidence="2 3" key="1">
    <citation type="submission" date="2019-04" db="EMBL/GenBank/DDBJ databases">
        <title>Flavobacterium sp. strain DS2-A Genome sequencing and assembly.</title>
        <authorList>
            <person name="Kim I."/>
        </authorList>
    </citation>
    <scope>NUCLEOTIDE SEQUENCE [LARGE SCALE GENOMIC DNA]</scope>
    <source>
        <strain evidence="2 3">DS2-A</strain>
    </source>
</reference>
<evidence type="ECO:0000259" key="1">
    <source>
        <dbReference type="PROSITE" id="PS51819"/>
    </source>
</evidence>
<dbReference type="OrthoDB" id="4548523at2"/>
<keyword evidence="3" id="KW-1185">Reference proteome</keyword>
<dbReference type="Pfam" id="PF00903">
    <property type="entry name" value="Glyoxalase"/>
    <property type="match status" value="1"/>
</dbReference>
<dbReference type="Gene3D" id="3.10.180.10">
    <property type="entry name" value="2,3-Dihydroxybiphenyl 1,2-Dioxygenase, domain 1"/>
    <property type="match status" value="1"/>
</dbReference>
<protein>
    <submittedName>
        <fullName evidence="2">VOC family protein</fullName>
    </submittedName>
</protein>